<sequence>MRSIHPNSSNSEFGDTSERGSDAGSLGYDPAADRALIMDESVILSDSPASIHLQLSTPPSNESHVRAALCPPNAPRRVHDPSAFFIPRSGSLSSSPTHSSPTPSPRLRSRPVLQSASRRDENVIAAVNPRTVSPGMKQVSSSAVPGVATSFEQSQTTTSQHSSQEQEMREDFAERQADWKEREARWVKREADWKEREAYWKKQVADWQGQVANWQGQVANWQGQVAFCNQETQHWREIAMRGLGSSSPPANLPS</sequence>
<evidence type="ECO:0000313" key="2">
    <source>
        <dbReference type="Proteomes" id="UP001055072"/>
    </source>
</evidence>
<dbReference type="EMBL" id="MU274932">
    <property type="protein sequence ID" value="KAI0085316.1"/>
    <property type="molecule type" value="Genomic_DNA"/>
</dbReference>
<name>A0ACB8TTQ3_9APHY</name>
<dbReference type="Proteomes" id="UP001055072">
    <property type="component" value="Unassembled WGS sequence"/>
</dbReference>
<proteinExistence type="predicted"/>
<comment type="caution">
    <text evidence="1">The sequence shown here is derived from an EMBL/GenBank/DDBJ whole genome shotgun (WGS) entry which is preliminary data.</text>
</comment>
<organism evidence="1 2">
    <name type="scientific">Irpex rosettiformis</name>
    <dbReference type="NCBI Taxonomy" id="378272"/>
    <lineage>
        <taxon>Eukaryota</taxon>
        <taxon>Fungi</taxon>
        <taxon>Dikarya</taxon>
        <taxon>Basidiomycota</taxon>
        <taxon>Agaricomycotina</taxon>
        <taxon>Agaricomycetes</taxon>
        <taxon>Polyporales</taxon>
        <taxon>Irpicaceae</taxon>
        <taxon>Irpex</taxon>
    </lineage>
</organism>
<reference evidence="1" key="1">
    <citation type="journal article" date="2021" name="Environ. Microbiol.">
        <title>Gene family expansions and transcriptome signatures uncover fungal adaptations to wood decay.</title>
        <authorList>
            <person name="Hage H."/>
            <person name="Miyauchi S."/>
            <person name="Viragh M."/>
            <person name="Drula E."/>
            <person name="Min B."/>
            <person name="Chaduli D."/>
            <person name="Navarro D."/>
            <person name="Favel A."/>
            <person name="Norest M."/>
            <person name="Lesage-Meessen L."/>
            <person name="Balint B."/>
            <person name="Merenyi Z."/>
            <person name="de Eugenio L."/>
            <person name="Morin E."/>
            <person name="Martinez A.T."/>
            <person name="Baldrian P."/>
            <person name="Stursova M."/>
            <person name="Martinez M.J."/>
            <person name="Novotny C."/>
            <person name="Magnuson J.K."/>
            <person name="Spatafora J.W."/>
            <person name="Maurice S."/>
            <person name="Pangilinan J."/>
            <person name="Andreopoulos W."/>
            <person name="LaButti K."/>
            <person name="Hundley H."/>
            <person name="Na H."/>
            <person name="Kuo A."/>
            <person name="Barry K."/>
            <person name="Lipzen A."/>
            <person name="Henrissat B."/>
            <person name="Riley R."/>
            <person name="Ahrendt S."/>
            <person name="Nagy L.G."/>
            <person name="Grigoriev I.V."/>
            <person name="Martin F."/>
            <person name="Rosso M.N."/>
        </authorList>
    </citation>
    <scope>NUCLEOTIDE SEQUENCE</scope>
    <source>
        <strain evidence="1">CBS 384.51</strain>
    </source>
</reference>
<evidence type="ECO:0000313" key="1">
    <source>
        <dbReference type="EMBL" id="KAI0085316.1"/>
    </source>
</evidence>
<keyword evidence="2" id="KW-1185">Reference proteome</keyword>
<protein>
    <submittedName>
        <fullName evidence="1">Uncharacterized protein</fullName>
    </submittedName>
</protein>
<accession>A0ACB8TTQ3</accession>
<gene>
    <name evidence="1" type="ORF">BDY19DRAFT_996859</name>
</gene>